<evidence type="ECO:0000256" key="2">
    <source>
        <dbReference type="ARBA" id="ARBA00022448"/>
    </source>
</evidence>
<evidence type="ECO:0000256" key="10">
    <source>
        <dbReference type="SAM" id="Phobius"/>
    </source>
</evidence>
<feature type="transmembrane region" description="Helical" evidence="10">
    <location>
        <begin position="53"/>
        <end position="78"/>
    </location>
</feature>
<evidence type="ECO:0000256" key="1">
    <source>
        <dbReference type="ARBA" id="ARBA00004651"/>
    </source>
</evidence>
<dbReference type="GO" id="GO:0032977">
    <property type="term" value="F:membrane insertase activity"/>
    <property type="evidence" value="ECO:0007669"/>
    <property type="project" value="InterPro"/>
</dbReference>
<dbReference type="GO" id="GO:0015031">
    <property type="term" value="P:protein transport"/>
    <property type="evidence" value="ECO:0007669"/>
    <property type="project" value="UniProtKB-KW"/>
</dbReference>
<comment type="caution">
    <text evidence="12">The sequence shown here is derived from an EMBL/GenBank/DDBJ whole genome shotgun (WGS) entry which is preliminary data.</text>
</comment>
<evidence type="ECO:0000256" key="3">
    <source>
        <dbReference type="ARBA" id="ARBA00022475"/>
    </source>
</evidence>
<comment type="similarity">
    <text evidence="9">Belongs to the OXA1/ALB3/YidC family.</text>
</comment>
<evidence type="ECO:0000256" key="5">
    <source>
        <dbReference type="ARBA" id="ARBA00022927"/>
    </source>
</evidence>
<evidence type="ECO:0000256" key="4">
    <source>
        <dbReference type="ARBA" id="ARBA00022692"/>
    </source>
</evidence>
<accession>A0A929QUI5</accession>
<feature type="transmembrane region" description="Helical" evidence="10">
    <location>
        <begin position="12"/>
        <end position="33"/>
    </location>
</feature>
<organism evidence="12 13">
    <name type="scientific">Abiotrophia defectiva</name>
    <name type="common">Streptococcus defectivus</name>
    <dbReference type="NCBI Taxonomy" id="46125"/>
    <lineage>
        <taxon>Bacteria</taxon>
        <taxon>Bacillati</taxon>
        <taxon>Bacillota</taxon>
        <taxon>Bacilli</taxon>
        <taxon>Lactobacillales</taxon>
        <taxon>Aerococcaceae</taxon>
        <taxon>Abiotrophia</taxon>
    </lineage>
</organism>
<reference evidence="12" key="1">
    <citation type="submission" date="2020-04" db="EMBL/GenBank/DDBJ databases">
        <title>Deep metagenomics examines the oral microbiome during advanced dental caries in children, revealing novel taxa and co-occurrences with host molecules.</title>
        <authorList>
            <person name="Baker J.L."/>
            <person name="Morton J.T."/>
            <person name="Dinis M."/>
            <person name="Alvarez R."/>
            <person name="Tran N.C."/>
            <person name="Knight R."/>
            <person name="Edlund A."/>
        </authorList>
    </citation>
    <scope>NUCLEOTIDE SEQUENCE</scope>
    <source>
        <strain evidence="12">JCVI_23_bin.16</strain>
    </source>
</reference>
<dbReference type="GO" id="GO:0005886">
    <property type="term" value="C:plasma membrane"/>
    <property type="evidence" value="ECO:0007669"/>
    <property type="project" value="UniProtKB-SubCell"/>
</dbReference>
<feature type="non-terminal residue" evidence="12">
    <location>
        <position position="159"/>
    </location>
</feature>
<dbReference type="EMBL" id="JABZFV010000308">
    <property type="protein sequence ID" value="MBF0935617.1"/>
    <property type="molecule type" value="Genomic_DNA"/>
</dbReference>
<dbReference type="CDD" id="cd20070">
    <property type="entry name" value="5TM_YidC_Alb3"/>
    <property type="match status" value="1"/>
</dbReference>
<feature type="domain" description="Membrane insertase YidC/Oxa/ALB C-terminal" evidence="11">
    <location>
        <begin position="64"/>
        <end position="159"/>
    </location>
</feature>
<gene>
    <name evidence="12" type="ORF">HXK00_08285</name>
</gene>
<keyword evidence="6 10" id="KW-1133">Transmembrane helix</keyword>
<dbReference type="InterPro" id="IPR047196">
    <property type="entry name" value="YidC_ALB_C"/>
</dbReference>
<keyword evidence="8" id="KW-0143">Chaperone</keyword>
<sequence>MSEVILKKQRNWQLMALLVVVVLIASGCVSYDANGQPYGAVYEYLGKPAAAFLDFLAGFLFNSYGLAIIIVTLLTRVFMLPSSLKMTRDTMISQARMKVAQPEINEIQEEINASKDPAERARLQQELMGVYKKYNINMLGGLSGCLPLLLQMPVISAVY</sequence>
<dbReference type="PROSITE" id="PS51257">
    <property type="entry name" value="PROKAR_LIPOPROTEIN"/>
    <property type="match status" value="1"/>
</dbReference>
<evidence type="ECO:0000256" key="8">
    <source>
        <dbReference type="ARBA" id="ARBA00023186"/>
    </source>
</evidence>
<dbReference type="PANTHER" id="PTHR12428:SF65">
    <property type="entry name" value="CYTOCHROME C OXIDASE ASSEMBLY PROTEIN COX18, MITOCHONDRIAL"/>
    <property type="match status" value="1"/>
</dbReference>
<comment type="subcellular location">
    <subcellularLocation>
        <location evidence="1">Cell membrane</location>
        <topology evidence="1">Multi-pass membrane protein</topology>
    </subcellularLocation>
    <subcellularLocation>
        <location evidence="9">Membrane</location>
        <topology evidence="9">Multi-pass membrane protein</topology>
    </subcellularLocation>
</comment>
<keyword evidence="5" id="KW-0653">Protein transport</keyword>
<dbReference type="InterPro" id="IPR028055">
    <property type="entry name" value="YidC/Oxa/ALB_C"/>
</dbReference>
<keyword evidence="2" id="KW-0813">Transport</keyword>
<keyword evidence="3" id="KW-1003">Cell membrane</keyword>
<evidence type="ECO:0000256" key="7">
    <source>
        <dbReference type="ARBA" id="ARBA00023136"/>
    </source>
</evidence>
<evidence type="ECO:0000256" key="6">
    <source>
        <dbReference type="ARBA" id="ARBA00022989"/>
    </source>
</evidence>
<dbReference type="InterPro" id="IPR001708">
    <property type="entry name" value="YidC/ALB3/OXA1/COX18"/>
</dbReference>
<proteinExistence type="inferred from homology"/>
<name>A0A929QUI5_ABIDE</name>
<keyword evidence="4 9" id="KW-0812">Transmembrane</keyword>
<protein>
    <submittedName>
        <fullName evidence="12">YidC/Oxa1 family membrane protein insertase</fullName>
    </submittedName>
</protein>
<evidence type="ECO:0000259" key="11">
    <source>
        <dbReference type="Pfam" id="PF02096"/>
    </source>
</evidence>
<dbReference type="PANTHER" id="PTHR12428">
    <property type="entry name" value="OXA1"/>
    <property type="match status" value="1"/>
</dbReference>
<keyword evidence="7 10" id="KW-0472">Membrane</keyword>
<evidence type="ECO:0000313" key="13">
    <source>
        <dbReference type="Proteomes" id="UP000757900"/>
    </source>
</evidence>
<evidence type="ECO:0000313" key="12">
    <source>
        <dbReference type="EMBL" id="MBF0935617.1"/>
    </source>
</evidence>
<evidence type="ECO:0000256" key="9">
    <source>
        <dbReference type="RuleBase" id="RU003945"/>
    </source>
</evidence>
<dbReference type="Pfam" id="PF02096">
    <property type="entry name" value="60KD_IMP"/>
    <property type="match status" value="1"/>
</dbReference>
<dbReference type="GO" id="GO:0051205">
    <property type="term" value="P:protein insertion into membrane"/>
    <property type="evidence" value="ECO:0007669"/>
    <property type="project" value="TreeGrafter"/>
</dbReference>
<dbReference type="AlphaFoldDB" id="A0A929QUI5"/>
<dbReference type="Proteomes" id="UP000757900">
    <property type="component" value="Unassembled WGS sequence"/>
</dbReference>